<dbReference type="EMBL" id="JACIIV010000024">
    <property type="protein sequence ID" value="MBB6228770.1"/>
    <property type="molecule type" value="Genomic_DNA"/>
</dbReference>
<keyword evidence="1" id="KW-1133">Transmembrane helix</keyword>
<keyword evidence="2" id="KW-0808">Transferase</keyword>
<feature type="transmembrane region" description="Helical" evidence="1">
    <location>
        <begin position="87"/>
        <end position="105"/>
    </location>
</feature>
<name>A0A841L8L0_9SPHN</name>
<evidence type="ECO:0000256" key="1">
    <source>
        <dbReference type="SAM" id="Phobius"/>
    </source>
</evidence>
<feature type="transmembrane region" description="Helical" evidence="1">
    <location>
        <begin position="59"/>
        <end position="80"/>
    </location>
</feature>
<dbReference type="RefSeq" id="WP_184201712.1">
    <property type="nucleotide sequence ID" value="NZ_BMOX01000015.1"/>
</dbReference>
<protein>
    <submittedName>
        <fullName evidence="2">Membrane-bound acyltransferase YfiQ involved in biofilm formation</fullName>
    </submittedName>
</protein>
<keyword evidence="2" id="KW-0012">Acyltransferase</keyword>
<organism evidence="2 3">
    <name type="scientific">Polymorphobacter multimanifer</name>
    <dbReference type="NCBI Taxonomy" id="1070431"/>
    <lineage>
        <taxon>Bacteria</taxon>
        <taxon>Pseudomonadati</taxon>
        <taxon>Pseudomonadota</taxon>
        <taxon>Alphaproteobacteria</taxon>
        <taxon>Sphingomonadales</taxon>
        <taxon>Sphingosinicellaceae</taxon>
        <taxon>Polymorphobacter</taxon>
    </lineage>
</organism>
<dbReference type="AlphaFoldDB" id="A0A841L8L0"/>
<feature type="transmembrane region" description="Helical" evidence="1">
    <location>
        <begin position="117"/>
        <end position="135"/>
    </location>
</feature>
<comment type="caution">
    <text evidence="2">The sequence shown here is derived from an EMBL/GenBank/DDBJ whole genome shotgun (WGS) entry which is preliminary data.</text>
</comment>
<evidence type="ECO:0000313" key="3">
    <source>
        <dbReference type="Proteomes" id="UP000538147"/>
    </source>
</evidence>
<keyword evidence="1" id="KW-0472">Membrane</keyword>
<keyword evidence="3" id="KW-1185">Reference proteome</keyword>
<sequence length="144" mass="15977">MTTTARTPWHFWPVAVVGLAWNAFGAYDYFMSMTVGAAYYRQMGMTDPQIAYMDAFPGWMTAIWATGVWCAFGGAVLLALRRRWSVPVLLLSLAAFLVSLLYSYLLSNGAEVMGDAAAMQFVVLAGCIFFAIYSWRQAQTGVLR</sequence>
<proteinExistence type="predicted"/>
<accession>A0A841L8L0</accession>
<keyword evidence="1" id="KW-0812">Transmembrane</keyword>
<feature type="transmembrane region" description="Helical" evidence="1">
    <location>
        <begin position="12"/>
        <end position="39"/>
    </location>
</feature>
<gene>
    <name evidence="2" type="ORF">FHS79_002961</name>
</gene>
<evidence type="ECO:0000313" key="2">
    <source>
        <dbReference type="EMBL" id="MBB6228770.1"/>
    </source>
</evidence>
<reference evidence="2 3" key="1">
    <citation type="submission" date="2020-08" db="EMBL/GenBank/DDBJ databases">
        <title>Genomic Encyclopedia of Type Strains, Phase IV (KMG-IV): sequencing the most valuable type-strain genomes for metagenomic binning, comparative biology and taxonomic classification.</title>
        <authorList>
            <person name="Goeker M."/>
        </authorList>
    </citation>
    <scope>NUCLEOTIDE SEQUENCE [LARGE SCALE GENOMIC DNA]</scope>
    <source>
        <strain evidence="2 3">DSM 102189</strain>
    </source>
</reference>
<dbReference type="Proteomes" id="UP000538147">
    <property type="component" value="Unassembled WGS sequence"/>
</dbReference>
<dbReference type="GO" id="GO:0016746">
    <property type="term" value="F:acyltransferase activity"/>
    <property type="evidence" value="ECO:0007669"/>
    <property type="project" value="UniProtKB-KW"/>
</dbReference>